<reference evidence="6" key="4">
    <citation type="submission" date="2025-08" db="UniProtKB">
        <authorList>
            <consortium name="Ensembl"/>
        </authorList>
    </citation>
    <scope>IDENTIFICATION</scope>
</reference>
<feature type="region of interest" description="Disordered" evidence="4">
    <location>
        <begin position="949"/>
        <end position="1004"/>
    </location>
</feature>
<feature type="coiled-coil region" evidence="3">
    <location>
        <begin position="1394"/>
        <end position="1435"/>
    </location>
</feature>
<organism evidence="6 7">
    <name type="scientific">Homo sapiens</name>
    <name type="common">Human</name>
    <dbReference type="NCBI Taxonomy" id="9606"/>
    <lineage>
        <taxon>Eukaryota</taxon>
        <taxon>Metazoa</taxon>
        <taxon>Chordata</taxon>
        <taxon>Craniata</taxon>
        <taxon>Vertebrata</taxon>
        <taxon>Euteleostomi</taxon>
        <taxon>Mammalia</taxon>
        <taxon>Eutheria</taxon>
        <taxon>Euarchontoglires</taxon>
        <taxon>Primates</taxon>
        <taxon>Haplorrhini</taxon>
        <taxon>Catarrhini</taxon>
        <taxon>Hominidae</taxon>
        <taxon>Homo</taxon>
    </lineage>
</organism>
<dbReference type="RefSeq" id="NP_001354536.1">
    <property type="nucleotide sequence ID" value="NM_001367607.2"/>
</dbReference>
<feature type="region of interest" description="Disordered" evidence="4">
    <location>
        <begin position="265"/>
        <end position="292"/>
    </location>
</feature>
<feature type="compositionally biased region" description="Polar residues" evidence="4">
    <location>
        <begin position="994"/>
        <end position="1004"/>
    </location>
</feature>
<dbReference type="PROSITE" id="PS50088">
    <property type="entry name" value="ANK_REPEAT"/>
    <property type="match status" value="4"/>
</dbReference>
<keyword evidence="8" id="KW-1267">Proteomics identification</keyword>
<dbReference type="EMBL" id="AP006564">
    <property type="status" value="NOT_ANNOTATED_CDS"/>
    <property type="molecule type" value="Genomic_DNA"/>
</dbReference>
<feature type="region of interest" description="Disordered" evidence="4">
    <location>
        <begin position="636"/>
        <end position="656"/>
    </location>
</feature>
<reference evidence="6 7" key="3">
    <citation type="journal article" date="2005" name="Nature">
        <title>DNA sequence and analysis of human chromosome 18.</title>
        <authorList>
            <person name="Nusbaum C."/>
            <person name="Zody M.C."/>
            <person name="Borowsky M.L."/>
            <person name="Kamal M."/>
            <person name="Kodira C.D."/>
            <person name="Taylor T.D."/>
            <person name="Whittaker C.A."/>
            <person name="Chang J.L."/>
            <person name="Cuomo C.A."/>
            <person name="Dewar K."/>
            <person name="FitzGerald M.G."/>
            <person name="Yang X."/>
            <person name="Abouelleil A."/>
            <person name="Allen N.R."/>
            <person name="Anderson S."/>
            <person name="Bloom T."/>
            <person name="Bugalter B."/>
            <person name="Butler J."/>
            <person name="Cook A."/>
            <person name="DeCaprio D."/>
            <person name="Engels R."/>
            <person name="Garber M."/>
            <person name="Gnirke A."/>
            <person name="Hafez N."/>
            <person name="Hall J.L."/>
            <person name="Norman C.H."/>
            <person name="Itoh T."/>
            <person name="Jaffe D.B."/>
            <person name="Kuroki Y."/>
            <person name="Lehoczky J."/>
            <person name="Lui A."/>
            <person name="Macdonald P."/>
            <person name="Mauceli E."/>
            <person name="Mikkelsen T.S."/>
            <person name="Naylor J.W."/>
            <person name="Nicol R."/>
            <person name="Nguyen C."/>
            <person name="Noguchi H."/>
            <person name="O'Leary S.B."/>
            <person name="O'Neill K."/>
            <person name="Piqani B."/>
            <person name="Smith C.L."/>
            <person name="Talamas J.A."/>
            <person name="Topham K."/>
            <person name="Totoki Y."/>
            <person name="Toyoda A."/>
            <person name="Wain H.M."/>
            <person name="Young S.K."/>
            <person name="Zeng Q."/>
            <person name="Zimmer A.R."/>
            <person name="Fujiyama A."/>
            <person name="Hattori M."/>
            <person name="Birren B.W."/>
            <person name="Sakaki Y."/>
            <person name="Lander E.S."/>
        </authorList>
    </citation>
    <scope>NUCLEOTIDE SEQUENCE [LARGE SCALE GENOMIC DNA]</scope>
</reference>
<keyword evidence="1 3" id="KW-0175">Coiled coil</keyword>
<dbReference type="Gene3D" id="1.25.40.20">
    <property type="entry name" value="Ankyrin repeat-containing domain"/>
    <property type="match status" value="2"/>
</dbReference>
<feature type="repeat" description="ANK" evidence="2">
    <location>
        <begin position="72"/>
        <end position="104"/>
    </location>
</feature>
<dbReference type="EMBL" id="AP006507">
    <property type="status" value="NOT_ANNOTATED_CDS"/>
    <property type="molecule type" value="Genomic_DNA"/>
</dbReference>
<feature type="compositionally biased region" description="Polar residues" evidence="4">
    <location>
        <begin position="267"/>
        <end position="280"/>
    </location>
</feature>
<dbReference type="Proteomes" id="UP000005640">
    <property type="component" value="Chromosome 18"/>
</dbReference>
<dbReference type="Ensembl" id="ENST00000690538.1">
    <property type="protein sequence ID" value="ENSP00000510074.1"/>
    <property type="gene ID" value="ENSG00000180777.16"/>
</dbReference>
<dbReference type="SMART" id="SM00248">
    <property type="entry name" value="ANK"/>
    <property type="match status" value="6"/>
</dbReference>
<feature type="region of interest" description="Disordered" evidence="4">
    <location>
        <begin position="1"/>
        <end position="21"/>
    </location>
</feature>
<feature type="domain" description="CCDC144C-like coiled-coil" evidence="5">
    <location>
        <begin position="1188"/>
        <end position="1520"/>
    </location>
</feature>
<dbReference type="EMBL" id="AP005121">
    <property type="status" value="NOT_ANNOTATED_CDS"/>
    <property type="molecule type" value="Genomic_DNA"/>
</dbReference>
<reference evidence="6" key="5">
    <citation type="submission" date="2025-09" db="UniProtKB">
        <authorList>
            <consortium name="Ensembl"/>
        </authorList>
    </citation>
    <scope>IDENTIFICATION</scope>
</reference>
<dbReference type="CTD" id="374860"/>
<feature type="coiled-coil region" evidence="3">
    <location>
        <begin position="1481"/>
        <end position="1515"/>
    </location>
</feature>
<sequence length="1525" mass="172991">MKRLLAAAGKGVRGPEPPNPFSERVYTEKDYGTIYFGDLGKIHTAASRGQVQKLEKMTVGKKPVNLNKRDMKKRTALHWACVNGHAEVVTFLVDRKCQLNVLDGEGRTPLMKALQCEREACANILIDAGADLNYVDVYGNTALHYAVYSENLLMVATLLSYGAVIEVQNKASLTPLLLAIQKRSKQTVEFLLTKNANANAFNESKCTALMLAICEGSSEIVGMLLQQNVDVFAEDIHGITAERYAAACGVNYIHQQLLEHIRKLPKNPQNTNPEGTSTGTPDEAAPLAERTPDTAESLLEKTPDEAARLVEGTSAKIQCLGKATSGKFEQSTEETPRKILRPTKETSEKFSWPAKERSRKITWEEKETSVKTECVAGVTPNKTEVLEKGTSNMIACPTKETSTKASTNVDVSSVEPIFSLFGTRTIENSQCTKVEEDFNLATKIISKSAAQNYTCLPDATYQKDIKTINHKIEDQMFPSESKREEDEEYSWDSGSLFESSAKTQVCIPESMYQKVMEINREVEELPEKPSAFKPAVEMQKTVPNKAFELKNEQTLRAAQMFPSESKQKDDEENSWDSESPCETVSQKDVYLPKATHQKEFDTLSGKLEESPVKDGLLKPTCGRKVSLPNKALELKDRETFKAESPDKDGLLKPTCGRKVSLPNKALELKDRETLKAESPDNDGLLKPTCGRKVSLPNKALELKDRETFKAAQMFPSESKQKDDEENSWDFESFLETLLQNDVCLPKATHQKEFDTLSGKLEESPDKDGLLKPTCGRKVSLPNKALELKDRETLKAESPDKDGLLKPTCVRKVSLPNKALELKDRETLKAAQMFPSESKQKDDEENSWDFESFLEALLQNDGCLPKATHQKEFDTLSGKLEESPDKDGLLKPTCGMKISLPNKALELKDRETFKAEDVSSVESTFSLFGKPTTENSQSTKVEEDFNLTTKEGATKTVTGQQERDIGIIERAPQDQTNKMPTSELGRKEDTKSTSDSEIISVSDTQNYECLPEATYQKEIKTTNGKIEESPEKPSHFEPATEMQNSVPNKGLEWKNKQTLRADSTTLSKILDALPSCERGRELKKDNCEQITAKMEQTKNKFCVLQKELSEAKEIKSQLENQKAKWEQELCSVRLTLNQEEEKRRNVDILKEKIRPEEQLRKKLEVKQQLEQTLRIQDIELKSVTSNLNQVSHTHESENDLFHENCMLKKEIAMLKLEVATLKHQHQVKENKYFEDIKILQEKNAELQMTLKLKQKTVTKRASQYREQLKVLTAENTMLTSKLKEKQDKEILETEIESHHPRLASALQDHDQSVTSRKNQELAFHSAGDAPLQGIMNVDVSNTIYNNEVLHQPLYEAQRKSKSPKINLNYAGDDLRENALVSEHAQRDRCETQCQMKKAEHMYQNEQDNVDKHTEQQESLEQKLFQLESKNRWLRQQLVYAHKKVNKSKVTINIQFPEMKMQRHLNEKNEEVFNYGNHLKERIDQYEKEKAEREVIVRQLQKKLADLNKQCEASLKVTSHSHSLRHQ</sequence>
<feature type="region of interest" description="Disordered" evidence="4">
    <location>
        <begin position="671"/>
        <end position="690"/>
    </location>
</feature>
<proteinExistence type="evidence at protein level"/>
<feature type="repeat" description="ANK" evidence="2">
    <location>
        <begin position="105"/>
        <end position="137"/>
    </location>
</feature>
<keyword evidence="7" id="KW-1185">Reference proteome</keyword>
<evidence type="ECO:0000256" key="4">
    <source>
        <dbReference type="SAM" id="MobiDB-lite"/>
    </source>
</evidence>
<dbReference type="PANTHER" id="PTHR24147">
    <property type="entry name" value="ANKYRIN REPEAT DOMAIN 36-RELATED"/>
    <property type="match status" value="1"/>
</dbReference>
<keyword evidence="2" id="KW-0040">ANK repeat</keyword>
<dbReference type="InterPro" id="IPR002110">
    <property type="entry name" value="Ankyrin_rpt"/>
</dbReference>
<dbReference type="Pfam" id="PF12796">
    <property type="entry name" value="Ank_2"/>
    <property type="match status" value="2"/>
</dbReference>
<dbReference type="PROSITE" id="PS50297">
    <property type="entry name" value="ANK_REP_REGION"/>
    <property type="match status" value="3"/>
</dbReference>
<feature type="compositionally biased region" description="Polar residues" evidence="4">
    <location>
        <begin position="576"/>
        <end position="586"/>
    </location>
</feature>
<feature type="region of interest" description="Disordered" evidence="4">
    <location>
        <begin position="556"/>
        <end position="587"/>
    </location>
</feature>
<evidence type="ECO:0000256" key="2">
    <source>
        <dbReference type="PROSITE-ProRule" id="PRU00023"/>
    </source>
</evidence>
<dbReference type="HGNC" id="HGNC:24165">
    <property type="gene designation" value="ANKRD30B"/>
</dbReference>
<protein>
    <submittedName>
        <fullName evidence="6">Ankyrin repeat domain 30B</fullName>
    </submittedName>
</protein>
<evidence type="ECO:0000259" key="5">
    <source>
        <dbReference type="Pfam" id="PF14915"/>
    </source>
</evidence>
<dbReference type="Pfam" id="PF14915">
    <property type="entry name" value="CCDC144C"/>
    <property type="match status" value="1"/>
</dbReference>
<evidence type="ECO:0000256" key="3">
    <source>
        <dbReference type="SAM" id="Coils"/>
    </source>
</evidence>
<feature type="compositionally biased region" description="Basic and acidic residues" evidence="4">
    <location>
        <begin position="1023"/>
        <end position="1034"/>
    </location>
</feature>
<dbReference type="KEGG" id="hsa:374860"/>
<dbReference type="EMBL" id="AP006565">
    <property type="status" value="NOT_ANNOTATED_CDS"/>
    <property type="molecule type" value="Genomic_DNA"/>
</dbReference>
<feature type="coiled-coil region" evidence="3">
    <location>
        <begin position="1235"/>
        <end position="1287"/>
    </location>
</feature>
<dbReference type="PANTHER" id="PTHR24147:SF52">
    <property type="entry name" value="ANKYRIN REPEAT DOMAIN-CONTAINING PROTEIN 30B"/>
    <property type="match status" value="1"/>
</dbReference>
<dbReference type="InterPro" id="IPR039497">
    <property type="entry name" value="CC144C-like_CC_dom"/>
</dbReference>
<reference evidence="6 7" key="2">
    <citation type="journal article" date="2004" name="Nature">
        <title>Finishing the euchromatic sequence of the human genome.</title>
        <authorList>
            <consortium name="International Human Genome Sequencing Consortium"/>
        </authorList>
    </citation>
    <scope>NUCLEOTIDE SEQUENCE [LARGE SCALE GENOMIC DNA]</scope>
</reference>
<dbReference type="GeneTree" id="ENSGT00940000165686"/>
<feature type="compositionally biased region" description="Basic and acidic residues" evidence="4">
    <location>
        <begin position="636"/>
        <end position="650"/>
    </location>
</feature>
<feature type="compositionally biased region" description="Basic and acidic residues" evidence="4">
    <location>
        <begin position="983"/>
        <end position="993"/>
    </location>
</feature>
<dbReference type="GeneID" id="374860"/>
<gene>
    <name evidence="6" type="primary">ANKRD30B</name>
</gene>
<evidence type="ECO:0000313" key="7">
    <source>
        <dbReference type="Proteomes" id="UP000005640"/>
    </source>
</evidence>
<feature type="coiled-coil region" evidence="3">
    <location>
        <begin position="1079"/>
        <end position="1127"/>
    </location>
</feature>
<feature type="compositionally biased region" description="Basic and acidic residues" evidence="4">
    <location>
        <begin position="755"/>
        <end position="769"/>
    </location>
</feature>
<dbReference type="MANE-Select" id="ENST00000690538.1">
    <property type="protein sequence ID" value="ENSP00000510074.1"/>
    <property type="RefSeq nucleotide sequence ID" value="NM_001367607.2"/>
    <property type="RefSeq protein sequence ID" value="NP_001354536.1"/>
</dbReference>
<dbReference type="Ensembl" id="ENST00000690538.1">
    <property type="protein sequence ID" value="ENSP00000510074.1"/>
    <property type="gene ID" value="ENSG00000180777.15"/>
</dbReference>
<dbReference type="InterPro" id="IPR036770">
    <property type="entry name" value="Ankyrin_rpt-contain_sf"/>
</dbReference>
<dbReference type="SUPFAM" id="SSF48403">
    <property type="entry name" value="Ankyrin repeat"/>
    <property type="match status" value="1"/>
</dbReference>
<dbReference type="InterPro" id="IPR050657">
    <property type="entry name" value="Ankyrin_repeat_domain"/>
</dbReference>
<feature type="repeat" description="ANK" evidence="2">
    <location>
        <begin position="138"/>
        <end position="170"/>
    </location>
</feature>
<feature type="repeat" description="ANK" evidence="2">
    <location>
        <begin position="171"/>
        <end position="203"/>
    </location>
</feature>
<feature type="region of interest" description="Disordered" evidence="4">
    <location>
        <begin position="755"/>
        <end position="775"/>
    </location>
</feature>
<feature type="region of interest" description="Disordered" evidence="4">
    <location>
        <begin position="1023"/>
        <end position="1045"/>
    </location>
</feature>
<reference evidence="6 7" key="1">
    <citation type="journal article" date="2001" name="Nature">
        <title>Initial sequencing and analysis of the human genome.</title>
        <authorList>
            <consortium name="International Human Genome Sequencing Consortium"/>
            <person name="Lander E.S."/>
            <person name="Linton L.M."/>
            <person name="Birren B."/>
            <person name="Nusbaum C."/>
            <person name="Zody M.C."/>
            <person name="Baldwin J."/>
            <person name="Devon K."/>
            <person name="Dewar K."/>
            <person name="Doyle M."/>
            <person name="FitzHugh W."/>
            <person name="Funke R."/>
            <person name="Gage D."/>
            <person name="Harris K."/>
            <person name="Heaford A."/>
            <person name="Howland J."/>
            <person name="Kann L."/>
            <person name="Lehoczky J."/>
            <person name="LeVine R."/>
            <person name="McEwan P."/>
            <person name="McKernan K."/>
            <person name="Meldrim J."/>
            <person name="Mesirov J.P."/>
            <person name="Miranda C."/>
            <person name="Morris W."/>
            <person name="Naylor J."/>
            <person name="Raymond C."/>
            <person name="Rosetti M."/>
            <person name="Santos R."/>
            <person name="Sheridan A."/>
            <person name="Sougnez C."/>
            <person name="Stange-Thomann N."/>
            <person name="Stojanovic N."/>
            <person name="Subramanian A."/>
            <person name="Wyman D."/>
            <person name="Rogers J."/>
            <person name="Sulston J."/>
            <person name="Ainscough R."/>
            <person name="Beck S."/>
            <person name="Bentley D."/>
            <person name="Burton J."/>
            <person name="Clee C."/>
            <person name="Carter N."/>
            <person name="Coulson A."/>
            <person name="Deadman R."/>
            <person name="Deloukas P."/>
            <person name="Dunham A."/>
            <person name="Dunham I."/>
            <person name="Durbin R."/>
            <person name="French L."/>
            <person name="Grafham D."/>
            <person name="Gregory S."/>
            <person name="Hubbard T."/>
            <person name="Humphray S."/>
            <person name="Hunt A."/>
            <person name="Jones M."/>
            <person name="Lloyd C."/>
            <person name="McMurray A."/>
            <person name="Matthews L."/>
            <person name="Mercer S."/>
            <person name="Milne S."/>
            <person name="Mullikin J.C."/>
            <person name="Mungall A."/>
            <person name="Plumb R."/>
            <person name="Ross M."/>
            <person name="Shownkeen R."/>
            <person name="Sims S."/>
            <person name="Waterston R.H."/>
            <person name="Wilson R.K."/>
            <person name="Hillier L.W."/>
            <person name="McPherson J.D."/>
            <person name="Marra M.A."/>
            <person name="Mardis E.R."/>
            <person name="Fulton L.A."/>
            <person name="Chinwalla A.T."/>
            <person name="Pepin K.H."/>
            <person name="Gish W.R."/>
            <person name="Chissoe S.L."/>
            <person name="Wendl M.C."/>
            <person name="Delehaunty K.D."/>
            <person name="Miner T.L."/>
            <person name="Delehaunty A."/>
            <person name="Kramer J.B."/>
            <person name="Cook L.L."/>
            <person name="Fulton R.S."/>
            <person name="Johnson D.L."/>
            <person name="Minx P.J."/>
            <person name="Clifton S.W."/>
            <person name="Hawkins T."/>
            <person name="Branscomb E."/>
            <person name="Predki P."/>
            <person name="Richardson P."/>
            <person name="Wenning S."/>
            <person name="Slezak T."/>
            <person name="Doggett N."/>
            <person name="Cheng J.F."/>
            <person name="Olsen A."/>
            <person name="Lucas S."/>
            <person name="Elkin C."/>
            <person name="Uberbacher E."/>
            <person name="Frazier M."/>
            <person name="Gibbs R.A."/>
            <person name="Muzny D.M."/>
            <person name="Scherer S.E."/>
            <person name="Bouck J.B."/>
            <person name="Sodergren E.J."/>
            <person name="Worley K.C."/>
            <person name="Rives C.M."/>
            <person name="Gorrell J.H."/>
            <person name="Metzker M.L."/>
            <person name="Naylor S.L."/>
            <person name="Kucherlapati R.S."/>
            <person name="Nelson D.L."/>
            <person name="Weinstock G.M."/>
            <person name="Sakaki Y."/>
            <person name="Fujiyama A."/>
            <person name="Hattori M."/>
            <person name="Yada T."/>
            <person name="Toyoda A."/>
            <person name="Itoh T."/>
            <person name="Kawagoe C."/>
            <person name="Watanabe H."/>
            <person name="Totoki Y."/>
            <person name="Taylor T."/>
            <person name="Weissenbach J."/>
            <person name="Heilig R."/>
            <person name="Saurin W."/>
            <person name="Artiguenave F."/>
            <person name="Brottier P."/>
            <person name="Bruls T."/>
            <person name="Pelletier E."/>
            <person name="Robert C."/>
            <person name="Wincker P."/>
            <person name="Smith D.R."/>
            <person name="Doucette-Stamm L."/>
            <person name="Rubenfield M."/>
            <person name="Weinstock K."/>
            <person name="Lee H.M."/>
            <person name="Dubois J."/>
            <person name="Rosenthal A."/>
            <person name="Platzer M."/>
            <person name="Nyakatura G."/>
            <person name="Taudien S."/>
            <person name="Rump A."/>
            <person name="Yang H."/>
            <person name="Yu J."/>
            <person name="Wang J."/>
            <person name="Huang G."/>
            <person name="Gu J."/>
            <person name="Hood L."/>
            <person name="Rowen L."/>
            <person name="Madan A."/>
            <person name="Qin S."/>
            <person name="Davis R.W."/>
            <person name="Federspiel N.A."/>
            <person name="Abola A.P."/>
            <person name="Proctor M.J."/>
            <person name="Myers R.M."/>
            <person name="Schmutz J."/>
            <person name="Dickson M."/>
            <person name="Grimwood J."/>
            <person name="Cox D.R."/>
            <person name="Olson M.V."/>
            <person name="Kaul R."/>
            <person name="Raymond C."/>
            <person name="Shimizu N."/>
            <person name="Kawasaki K."/>
            <person name="Minoshima S."/>
            <person name="Evans G.A."/>
            <person name="Athanasiou M."/>
            <person name="Schultz R."/>
            <person name="Roe B.A."/>
            <person name="Chen F."/>
            <person name="Pan H."/>
            <person name="Ramser J."/>
            <person name="Lehrach H."/>
            <person name="Reinhardt R."/>
            <person name="McCombie W.R."/>
            <person name="de la Bastide M."/>
            <person name="Dedhia N."/>
            <person name="Blocker H."/>
            <person name="Hornischer K."/>
            <person name="Nordsiek G."/>
            <person name="Agarwala R."/>
            <person name="Aravind L."/>
            <person name="Bailey J.A."/>
            <person name="Bateman A."/>
            <person name="Batzoglou S."/>
            <person name="Birney E."/>
            <person name="Bork P."/>
            <person name="Brown D.G."/>
            <person name="Burge C.B."/>
            <person name="Cerutti L."/>
            <person name="Chen H.C."/>
            <person name="Church D."/>
            <person name="Clamp M."/>
            <person name="Copley R.R."/>
            <person name="Doerks T."/>
            <person name="Eddy S.R."/>
            <person name="Eichler E.E."/>
            <person name="Furey T.S."/>
            <person name="Galagan J."/>
            <person name="Gilbert J.G."/>
            <person name="Harmon C."/>
            <person name="Hayashizaki Y."/>
            <person name="Haussler D."/>
            <person name="Hermjakob H."/>
            <person name="Hokamp K."/>
            <person name="Jang W."/>
            <person name="Johnson L.S."/>
            <person name="Jones T.A."/>
            <person name="Kasif S."/>
            <person name="Kaspryzk A."/>
            <person name="Kennedy S."/>
            <person name="Kent W.J."/>
            <person name="Kitts P."/>
            <person name="Koonin E.V."/>
            <person name="Korf I."/>
            <person name="Kulp D."/>
            <person name="Lancet D."/>
            <person name="Lowe T.M."/>
            <person name="McLysaght A."/>
            <person name="Mikkelsen T."/>
            <person name="Moran J.V."/>
            <person name="Mulder N."/>
            <person name="Pollara V.J."/>
            <person name="Ponting C.P."/>
            <person name="Schuler G."/>
            <person name="Schultz J."/>
            <person name="Slater G."/>
            <person name="Smit A.F."/>
            <person name="Stupka E."/>
            <person name="Szustakowski J."/>
            <person name="Thierry-Mieg D."/>
            <person name="Thierry-Mieg J."/>
            <person name="Wagner L."/>
            <person name="Wallis J."/>
            <person name="Wheeler R."/>
            <person name="Williams A."/>
            <person name="Wolf Y.I."/>
            <person name="Wolfe K.H."/>
            <person name="Yang S.P."/>
            <person name="Yeh R.F."/>
            <person name="Collins F."/>
            <person name="Guyer M.S."/>
            <person name="Peterson J."/>
            <person name="Felsenfeld A."/>
            <person name="Wetterstrand K.A."/>
            <person name="Patrinos A."/>
            <person name="Morgan M.J."/>
            <person name="de Jong P."/>
            <person name="Catanese J.J."/>
            <person name="Osoegawa K."/>
            <person name="Shizuya H."/>
            <person name="Choi S."/>
            <person name="Chen Y.J."/>
        </authorList>
    </citation>
    <scope>NUCLEOTIDE SEQUENCE [LARGE SCALE GENOMIC DNA]</scope>
</reference>
<evidence type="ECO:0007829" key="8">
    <source>
        <dbReference type="ProteomicsDB" id="A0A8I5KW82"/>
    </source>
</evidence>
<evidence type="ECO:0000313" key="6">
    <source>
        <dbReference type="Ensembl" id="ENSP00000510074.1"/>
    </source>
</evidence>
<dbReference type="OrthoDB" id="9537697at2759"/>
<dbReference type="SMR" id="A0A8I5KW82"/>
<feature type="compositionally biased region" description="Polar residues" evidence="4">
    <location>
        <begin position="949"/>
        <end position="959"/>
    </location>
</feature>
<evidence type="ECO:0000256" key="1">
    <source>
        <dbReference type="ARBA" id="ARBA00023054"/>
    </source>
</evidence>
<name>A0A8I5KW82_HUMAN</name>
<accession>A0A8I5KW82</accession>
<dbReference type="OpenTargets" id="ENSG00000180777"/>